<dbReference type="GO" id="GO:0102193">
    <property type="term" value="F:protein-ribulosamine 3-kinase activity"/>
    <property type="evidence" value="ECO:0007669"/>
    <property type="project" value="UniProtKB-EC"/>
</dbReference>
<dbReference type="AlphaFoldDB" id="A0AAD9VZ99"/>
<reference evidence="3" key="1">
    <citation type="submission" date="2023-06" db="EMBL/GenBank/DDBJ databases">
        <authorList>
            <person name="Noh H."/>
        </authorList>
    </citation>
    <scope>NUCLEOTIDE SEQUENCE</scope>
    <source>
        <strain evidence="3">DUCC20226</strain>
    </source>
</reference>
<evidence type="ECO:0000313" key="3">
    <source>
        <dbReference type="EMBL" id="KAK2600822.1"/>
    </source>
</evidence>
<gene>
    <name evidence="3" type="ORF">N8I77_010329</name>
</gene>
<comment type="caution">
    <text evidence="3">The sequence shown here is derived from an EMBL/GenBank/DDBJ whole genome shotgun (WGS) entry which is preliminary data.</text>
</comment>
<evidence type="ECO:0000256" key="1">
    <source>
        <dbReference type="ARBA" id="ARBA00011961"/>
    </source>
</evidence>
<accession>A0AAD9VZ99</accession>
<protein>
    <recommendedName>
        <fullName evidence="1">protein-ribulosamine 3-kinase</fullName>
        <ecNumber evidence="1">2.7.1.172</ecNumber>
    </recommendedName>
</protein>
<name>A0AAD9VZ99_PHOAM</name>
<keyword evidence="4" id="KW-1185">Reference proteome</keyword>
<dbReference type="InterPro" id="IPR016477">
    <property type="entry name" value="Fructo-/Ketosamine-3-kinase"/>
</dbReference>
<evidence type="ECO:0000256" key="2">
    <source>
        <dbReference type="ARBA" id="ARBA00048655"/>
    </source>
</evidence>
<dbReference type="SUPFAM" id="SSF56112">
    <property type="entry name" value="Protein kinase-like (PK-like)"/>
    <property type="match status" value="1"/>
</dbReference>
<dbReference type="Gene3D" id="3.90.1200.10">
    <property type="match status" value="1"/>
</dbReference>
<dbReference type="Pfam" id="PF03881">
    <property type="entry name" value="Fructosamin_kin"/>
    <property type="match status" value="1"/>
</dbReference>
<proteinExistence type="predicted"/>
<organism evidence="3 4">
    <name type="scientific">Phomopsis amygdali</name>
    <name type="common">Fusicoccum amygdali</name>
    <dbReference type="NCBI Taxonomy" id="1214568"/>
    <lineage>
        <taxon>Eukaryota</taxon>
        <taxon>Fungi</taxon>
        <taxon>Dikarya</taxon>
        <taxon>Ascomycota</taxon>
        <taxon>Pezizomycotina</taxon>
        <taxon>Sordariomycetes</taxon>
        <taxon>Sordariomycetidae</taxon>
        <taxon>Diaporthales</taxon>
        <taxon>Diaporthaceae</taxon>
        <taxon>Diaporthe</taxon>
    </lineage>
</organism>
<evidence type="ECO:0000313" key="4">
    <source>
        <dbReference type="Proteomes" id="UP001265746"/>
    </source>
</evidence>
<dbReference type="EC" id="2.7.1.172" evidence="1"/>
<dbReference type="EMBL" id="JAUJFL010000006">
    <property type="protein sequence ID" value="KAK2600822.1"/>
    <property type="molecule type" value="Genomic_DNA"/>
</dbReference>
<comment type="catalytic activity">
    <reaction evidence="2">
        <text>N(6)-D-ribulosyl-L-lysyl-[protein] + ATP = N(6)-(3-O-phospho-D-ribulosyl)-L-lysyl-[protein] + ADP + H(+)</text>
        <dbReference type="Rhea" id="RHEA:48432"/>
        <dbReference type="Rhea" id="RHEA-COMP:12103"/>
        <dbReference type="Rhea" id="RHEA-COMP:12104"/>
        <dbReference type="ChEBI" id="CHEBI:15378"/>
        <dbReference type="ChEBI" id="CHEBI:30616"/>
        <dbReference type="ChEBI" id="CHEBI:90418"/>
        <dbReference type="ChEBI" id="CHEBI:90420"/>
        <dbReference type="ChEBI" id="CHEBI:456216"/>
        <dbReference type="EC" id="2.7.1.172"/>
    </reaction>
    <physiologicalReaction direction="left-to-right" evidence="2">
        <dbReference type="Rhea" id="RHEA:48433"/>
    </physiologicalReaction>
</comment>
<dbReference type="Proteomes" id="UP001265746">
    <property type="component" value="Unassembled WGS sequence"/>
</dbReference>
<sequence length="218" mass="25126">MALLHKKTGGTSPSGHFGCDRNKVPYDGKLPLLGGWEEDWSSYFTNLLKLSYSHALRVHSRTDLEEIMDATYNKLIPSLIEPLNRKIQPCLIHGDLWESNIGTDKSSGEIYIFDAAAYWAHNEKELGIWFCSHHAMHARFEEYAEAYWDAYGCGKQGPDGEWRQRVQLYSTQTMFMRCGSVRDDECWEAIMMTLTALLDTYCLNWDDRETAGMNLQQH</sequence>
<dbReference type="PANTHER" id="PTHR12149:SF8">
    <property type="entry name" value="PROTEIN-RIBULOSAMINE 3-KINASE"/>
    <property type="match status" value="1"/>
</dbReference>
<dbReference type="PANTHER" id="PTHR12149">
    <property type="entry name" value="FRUCTOSAMINE 3 KINASE-RELATED PROTEIN"/>
    <property type="match status" value="1"/>
</dbReference>
<dbReference type="InterPro" id="IPR011009">
    <property type="entry name" value="Kinase-like_dom_sf"/>
</dbReference>